<evidence type="ECO:0000313" key="3">
    <source>
        <dbReference type="EMBL" id="GLW65733.1"/>
    </source>
</evidence>
<dbReference type="Pfam" id="PF14024">
    <property type="entry name" value="DUF4240"/>
    <property type="match status" value="1"/>
</dbReference>
<sequence>MGAVDRDDFWRLVEDARAAVPDPAGADAVAAEAAALPAERPREQIVAAQRVIWQLMADSYRTDPWAAAYHINGGCSDDGFDYFRGRLILQGRAVFERAVADPDSLADLPAVRAAAQTGEELESEAALGIAWTPTAARPARTSWPARSESASPSAPPGGTSRRTSIRTGPRRGAACPASGRCTSGTTPDLALYRPRPVPIRSKATRRTRRRPRLRGRRVPAWTP</sequence>
<feature type="region of interest" description="Disordered" evidence="1">
    <location>
        <begin position="138"/>
        <end position="223"/>
    </location>
</feature>
<reference evidence="3" key="1">
    <citation type="submission" date="2023-02" db="EMBL/GenBank/DDBJ databases">
        <title>Actinomadura rubrobrunea NBRC 14622.</title>
        <authorList>
            <person name="Ichikawa N."/>
            <person name="Sato H."/>
            <person name="Tonouchi N."/>
        </authorList>
    </citation>
    <scope>NUCLEOTIDE SEQUENCE</scope>
    <source>
        <strain evidence="3">NBRC 14622</strain>
    </source>
</reference>
<accession>A0A9W6UX46</accession>
<dbReference type="InterPro" id="IPR025334">
    <property type="entry name" value="DUF4240"/>
</dbReference>
<gene>
    <name evidence="3" type="ORF">Arub01_39770</name>
</gene>
<proteinExistence type="predicted"/>
<name>A0A9W6UX46_9ACTN</name>
<protein>
    <recommendedName>
        <fullName evidence="2">DUF4240 domain-containing protein</fullName>
    </recommendedName>
</protein>
<feature type="compositionally biased region" description="Low complexity" evidence="1">
    <location>
        <begin position="138"/>
        <end position="162"/>
    </location>
</feature>
<feature type="compositionally biased region" description="Basic residues" evidence="1">
    <location>
        <begin position="202"/>
        <end position="217"/>
    </location>
</feature>
<dbReference type="AlphaFoldDB" id="A0A9W6UX46"/>
<evidence type="ECO:0000256" key="1">
    <source>
        <dbReference type="SAM" id="MobiDB-lite"/>
    </source>
</evidence>
<keyword evidence="4" id="KW-1185">Reference proteome</keyword>
<dbReference type="Proteomes" id="UP001165124">
    <property type="component" value="Unassembled WGS sequence"/>
</dbReference>
<comment type="caution">
    <text evidence="3">The sequence shown here is derived from an EMBL/GenBank/DDBJ whole genome shotgun (WGS) entry which is preliminary data.</text>
</comment>
<evidence type="ECO:0000313" key="4">
    <source>
        <dbReference type="Proteomes" id="UP001165124"/>
    </source>
</evidence>
<organism evidence="3 4">
    <name type="scientific">Actinomadura rubrobrunea</name>
    <dbReference type="NCBI Taxonomy" id="115335"/>
    <lineage>
        <taxon>Bacteria</taxon>
        <taxon>Bacillati</taxon>
        <taxon>Actinomycetota</taxon>
        <taxon>Actinomycetes</taxon>
        <taxon>Streptosporangiales</taxon>
        <taxon>Thermomonosporaceae</taxon>
        <taxon>Actinomadura</taxon>
    </lineage>
</organism>
<evidence type="ECO:0000259" key="2">
    <source>
        <dbReference type="Pfam" id="PF14024"/>
    </source>
</evidence>
<feature type="domain" description="DUF4240" evidence="2">
    <location>
        <begin position="5"/>
        <end position="130"/>
    </location>
</feature>
<dbReference type="EMBL" id="BSRZ01000010">
    <property type="protein sequence ID" value="GLW65733.1"/>
    <property type="molecule type" value="Genomic_DNA"/>
</dbReference>